<dbReference type="Pfam" id="PF00003">
    <property type="entry name" value="7tm_3"/>
    <property type="match status" value="1"/>
</dbReference>
<evidence type="ECO:0000259" key="13">
    <source>
        <dbReference type="PROSITE" id="PS50259"/>
    </source>
</evidence>
<dbReference type="GO" id="GO:0050909">
    <property type="term" value="P:sensory perception of taste"/>
    <property type="evidence" value="ECO:0007669"/>
    <property type="project" value="UniProtKB-ARBA"/>
</dbReference>
<evidence type="ECO:0000256" key="9">
    <source>
        <dbReference type="ARBA" id="ARBA00023180"/>
    </source>
</evidence>
<accession>A0A556U226</accession>
<organism evidence="14 15">
    <name type="scientific">Bagarius yarrelli</name>
    <name type="common">Goonch</name>
    <name type="synonym">Bagrus yarrelli</name>
    <dbReference type="NCBI Taxonomy" id="175774"/>
    <lineage>
        <taxon>Eukaryota</taxon>
        <taxon>Metazoa</taxon>
        <taxon>Chordata</taxon>
        <taxon>Craniata</taxon>
        <taxon>Vertebrata</taxon>
        <taxon>Euteleostomi</taxon>
        <taxon>Actinopterygii</taxon>
        <taxon>Neopterygii</taxon>
        <taxon>Teleostei</taxon>
        <taxon>Ostariophysi</taxon>
        <taxon>Siluriformes</taxon>
        <taxon>Sisoridae</taxon>
        <taxon>Sisorinae</taxon>
        <taxon>Bagarius</taxon>
    </lineage>
</organism>
<feature type="transmembrane region" description="Helical" evidence="12">
    <location>
        <begin position="1039"/>
        <end position="1059"/>
    </location>
</feature>
<dbReference type="InterPro" id="IPR028082">
    <property type="entry name" value="Peripla_BP_I"/>
</dbReference>
<dbReference type="PRINTS" id="PR00248">
    <property type="entry name" value="GPCRMGR"/>
</dbReference>
<dbReference type="PROSITE" id="PS00980">
    <property type="entry name" value="G_PROTEIN_RECEP_F3_2"/>
    <property type="match status" value="1"/>
</dbReference>
<evidence type="ECO:0000256" key="1">
    <source>
        <dbReference type="ARBA" id="ARBA00004651"/>
    </source>
</evidence>
<evidence type="ECO:0000256" key="6">
    <source>
        <dbReference type="ARBA" id="ARBA00023040"/>
    </source>
</evidence>
<keyword evidence="4" id="KW-0732">Signal</keyword>
<dbReference type="SUPFAM" id="SSF53822">
    <property type="entry name" value="Periplasmic binding protein-like I"/>
    <property type="match status" value="2"/>
</dbReference>
<dbReference type="Pfam" id="PF07562">
    <property type="entry name" value="NCD3G"/>
    <property type="match status" value="1"/>
</dbReference>
<name>A0A556U226_BAGYA</name>
<reference evidence="14 15" key="1">
    <citation type="journal article" date="2019" name="Genome Biol. Evol.">
        <title>Whole-Genome Sequencing of the Giant Devil Catfish, Bagarius yarrelli.</title>
        <authorList>
            <person name="Jiang W."/>
            <person name="Lv Y."/>
            <person name="Cheng L."/>
            <person name="Yang K."/>
            <person name="Chao B."/>
            <person name="Wang X."/>
            <person name="Li Y."/>
            <person name="Pan X."/>
            <person name="You X."/>
            <person name="Zhang Y."/>
            <person name="Yang J."/>
            <person name="Li J."/>
            <person name="Zhang X."/>
            <person name="Liu S."/>
            <person name="Sun C."/>
            <person name="Yang J."/>
            <person name="Shi Q."/>
        </authorList>
    </citation>
    <scope>NUCLEOTIDE SEQUENCE [LARGE SCALE GENOMIC DNA]</scope>
    <source>
        <strain evidence="14">JWS20170419001</strain>
        <tissue evidence="14">Muscle</tissue>
    </source>
</reference>
<keyword evidence="7 12" id="KW-0472">Membrane</keyword>
<dbReference type="GO" id="GO:0042773">
    <property type="term" value="P:ATP synthesis coupled electron transport"/>
    <property type="evidence" value="ECO:0007669"/>
    <property type="project" value="InterPro"/>
</dbReference>
<dbReference type="PROSITE" id="PS50259">
    <property type="entry name" value="G_PROTEIN_RECEP_F3_4"/>
    <property type="match status" value="1"/>
</dbReference>
<keyword evidence="2" id="KW-1003">Cell membrane</keyword>
<evidence type="ECO:0000313" key="14">
    <source>
        <dbReference type="EMBL" id="TSL97294.1"/>
    </source>
</evidence>
<dbReference type="OrthoDB" id="5984008at2759"/>
<dbReference type="FunFam" id="2.10.50.30:FF:000004">
    <property type="entry name" value="Taste receptor type 1 member 3-like protein"/>
    <property type="match status" value="1"/>
</dbReference>
<dbReference type="PANTHER" id="PTHR24061:SF441">
    <property type="entry name" value="TASTE RECEPTOR TYPE 1 MEMBER 2B-RELATED"/>
    <property type="match status" value="1"/>
</dbReference>
<feature type="transmembrane region" description="Helical" evidence="12">
    <location>
        <begin position="1115"/>
        <end position="1135"/>
    </location>
</feature>
<dbReference type="GO" id="GO:0005886">
    <property type="term" value="C:plasma membrane"/>
    <property type="evidence" value="ECO:0007669"/>
    <property type="project" value="UniProtKB-SubCell"/>
</dbReference>
<dbReference type="InterPro" id="IPR017978">
    <property type="entry name" value="GPCR_3_C"/>
</dbReference>
<keyword evidence="8 14" id="KW-0675">Receptor</keyword>
<keyword evidence="5 12" id="KW-1133">Transmembrane helix</keyword>
<dbReference type="Gene3D" id="2.10.50.30">
    <property type="entry name" value="GPCR, family 3, nine cysteines domain"/>
    <property type="match status" value="1"/>
</dbReference>
<feature type="domain" description="G-protein coupled receptors family 3 profile" evidence="13">
    <location>
        <begin position="1001"/>
        <end position="1264"/>
    </location>
</feature>
<feature type="transmembrane region" description="Helical" evidence="12">
    <location>
        <begin position="1071"/>
        <end position="1095"/>
    </location>
</feature>
<keyword evidence="15" id="KW-1185">Reference proteome</keyword>
<keyword evidence="3 12" id="KW-0812">Transmembrane</keyword>
<dbReference type="Gene3D" id="3.40.50.2300">
    <property type="match status" value="4"/>
</dbReference>
<feature type="transmembrane region" description="Helical" evidence="12">
    <location>
        <begin position="1161"/>
        <end position="1182"/>
    </location>
</feature>
<dbReference type="Pfam" id="PF01094">
    <property type="entry name" value="ANF_receptor"/>
    <property type="match status" value="2"/>
</dbReference>
<comment type="similarity">
    <text evidence="11">Belongs to the G-protein coupled receptor 3 family. TAS1R subfamily.</text>
</comment>
<comment type="caution">
    <text evidence="14">The sequence shown here is derived from an EMBL/GenBank/DDBJ whole genome shotgun (WGS) entry which is preliminary data.</text>
</comment>
<comment type="subcellular location">
    <subcellularLocation>
        <location evidence="1">Cell membrane</location>
        <topology evidence="1">Multi-pass membrane protein</topology>
    </subcellularLocation>
</comment>
<evidence type="ECO:0000256" key="8">
    <source>
        <dbReference type="ARBA" id="ARBA00023170"/>
    </source>
</evidence>
<evidence type="ECO:0000256" key="12">
    <source>
        <dbReference type="SAM" id="Phobius"/>
    </source>
</evidence>
<proteinExistence type="inferred from homology"/>
<dbReference type="InterPro" id="IPR017979">
    <property type="entry name" value="GPCR_3_CS"/>
</dbReference>
<protein>
    <submittedName>
        <fullName evidence="14">Taste receptor type 1 member 1</fullName>
    </submittedName>
</protein>
<feature type="transmembrane region" description="Helical" evidence="12">
    <location>
        <begin position="1194"/>
        <end position="1212"/>
    </location>
</feature>
<dbReference type="PANTHER" id="PTHR24061">
    <property type="entry name" value="CALCIUM-SENSING RECEPTOR-RELATED"/>
    <property type="match status" value="1"/>
</dbReference>
<dbReference type="Pfam" id="PF07347">
    <property type="entry name" value="CI-B14_5a"/>
    <property type="match status" value="1"/>
</dbReference>
<dbReference type="EMBL" id="VCAZ01000039">
    <property type="protein sequence ID" value="TSL97294.1"/>
    <property type="molecule type" value="Genomic_DNA"/>
</dbReference>
<dbReference type="InterPro" id="IPR009947">
    <property type="entry name" value="NDUA7"/>
</dbReference>
<gene>
    <name evidence="14" type="ORF">Baya_7549</name>
</gene>
<dbReference type="InterPro" id="IPR000337">
    <property type="entry name" value="GPCR_3"/>
</dbReference>
<evidence type="ECO:0000256" key="7">
    <source>
        <dbReference type="ARBA" id="ARBA00023136"/>
    </source>
</evidence>
<dbReference type="GO" id="GO:0004930">
    <property type="term" value="F:G protein-coupled receptor activity"/>
    <property type="evidence" value="ECO:0007669"/>
    <property type="project" value="UniProtKB-KW"/>
</dbReference>
<evidence type="ECO:0000256" key="2">
    <source>
        <dbReference type="ARBA" id="ARBA00022475"/>
    </source>
</evidence>
<dbReference type="PROSITE" id="PS00981">
    <property type="entry name" value="G_PROTEIN_RECEP_F3_3"/>
    <property type="match status" value="1"/>
</dbReference>
<dbReference type="InterPro" id="IPR011500">
    <property type="entry name" value="GPCR_3_9-Cys_dom"/>
</dbReference>
<evidence type="ECO:0000256" key="4">
    <source>
        <dbReference type="ARBA" id="ARBA00022729"/>
    </source>
</evidence>
<feature type="transmembrane region" description="Helical" evidence="12">
    <location>
        <begin position="1218"/>
        <end position="1242"/>
    </location>
</feature>
<keyword evidence="6" id="KW-0297">G-protein coupled receptor</keyword>
<keyword evidence="9" id="KW-0325">Glycoprotein</keyword>
<feature type="transmembrane region" description="Helical" evidence="12">
    <location>
        <begin position="1001"/>
        <end position="1027"/>
    </location>
</feature>
<sequence length="1274" mass="145020">MATATRFIQRLRNFLAGRNLQGKLQLRYEEIAKRTQPPPKLPVGPSHKFANNYYCSRDGRRESVPPTVIMSSQKALAAGRQPFSMSAYQMFEVMRFAVEQINNSTGILPNIQLGYEIFDYCLKTRSFPSILHFIADNGELKVSGKENRHNVIGLVGAYASSQSMSVAPLFMMDLIPMISYASSSYDLSNKWVYPSFLRTVPTNQDLIMVIIKLIQHFGWNWVAFISSDDAYSRNGLELFRSNIKDTSICLAFFTELNSKSNYSDILMKIDSLSINVIIVFTQELPARLFVKTAVKIDIRDKVWIAGDTWSMDELLISYPGIEKIGTIFGVTATTLNLPGFDAFVHQTRLSVTNDICMDCMEGQTCNQICETCADLTAEDIINQNPTYSFSIQAAVYAFAYALHQALNCTEVECDPSRDIPPHVLLNNLRKLSFPLQNQQIAFDKHGDPPASLGAVLWRPNKSPLFVMAATYESHPTIQFHMNSGAVPWSDNSTNYPVAIDCDKNQFNDEGYQMLEMMRFTVEEINNSSILLPNVSLGYEIFNFCSNLLNFPSVLSFISENGSIPVERKLNQYKPKIVAVTGPYQSTSTMTVAPLFSFALIPMVNYGSTINRLSNKKLYPSFLRTVPTNQHLIDVIIRIIKMYGWNWVAFIGSNDNYSQDGLILFYNYAKKYNICVAYEVLLEENSNYTSTLRSIEKRNINVIVVFSSEEVATNLIEEAIKYNIRDKVWLASDGWSMNHHLLNKPGIQNIGHIFGITEKEVSFPGFKQFIYKEQSNSNVKNMQNGESYSQPAKTMCNQNCHNCSPVSPDDSGTHENPTFYFPIYSAIYTIAYSLHKVLNCDANSCNKNISVYPFMLLKEMKNLDFDLNGRKVKYNQNGDPYAFYDVVFWQPKASPPVFERIGTYSSYPKLTFTINSSLIGWDNETAVPFANCSLKCKAGFKTEVDKNIECCFQCKMCEENTYVNYTKDPYTCTMCNTDEWSEEGSTSCQKRSIVYLQHTNPLSILLIVSASILLALCFAVFLLFIYNYNTPVVKSAGGNMCFVMLASLILSSINTFFFMGKPTEVRCIFRNMMFYFFYTICLSCMTVRSLQIFCIFKMAAKFPKLNRLWVQHNGQWIIVATLSSLQMFLCVLRLSLKIPFPLKIYIPGGILLSCSPGNEQTFFVSVFYTWFLSVLCFFCSYMSTDLPKNYNEAKTITFSMLLFFISWSFYFTVSKFPEGLYIPFFNAVAQLCSLYGILLSYFIPKSYVIIFQPTKNTPAYFQTAIQTYTQTMSRM</sequence>
<dbReference type="InterPro" id="IPR001828">
    <property type="entry name" value="ANF_lig-bd_rcpt"/>
</dbReference>
<dbReference type="Proteomes" id="UP000319801">
    <property type="component" value="Unassembled WGS sequence"/>
</dbReference>
<dbReference type="GO" id="GO:0005743">
    <property type="term" value="C:mitochondrial inner membrane"/>
    <property type="evidence" value="ECO:0007669"/>
    <property type="project" value="InterPro"/>
</dbReference>
<evidence type="ECO:0000256" key="3">
    <source>
        <dbReference type="ARBA" id="ARBA00022692"/>
    </source>
</evidence>
<dbReference type="AlphaFoldDB" id="A0A556U226"/>
<dbReference type="FunFam" id="3.40.50.2300:FF:000016">
    <property type="entry name" value="Taste 1 receptor member 2"/>
    <property type="match status" value="2"/>
</dbReference>
<evidence type="ECO:0000256" key="5">
    <source>
        <dbReference type="ARBA" id="ARBA00022989"/>
    </source>
</evidence>
<dbReference type="InterPro" id="IPR038550">
    <property type="entry name" value="GPCR_3_9-Cys_sf"/>
</dbReference>
<dbReference type="InterPro" id="IPR000068">
    <property type="entry name" value="GPCR_3_Ca_sens_rcpt-rel"/>
</dbReference>
<keyword evidence="10" id="KW-0807">Transducer</keyword>
<evidence type="ECO:0000313" key="15">
    <source>
        <dbReference type="Proteomes" id="UP000319801"/>
    </source>
</evidence>
<evidence type="ECO:0000256" key="11">
    <source>
        <dbReference type="ARBA" id="ARBA00038492"/>
    </source>
</evidence>
<evidence type="ECO:0000256" key="10">
    <source>
        <dbReference type="ARBA" id="ARBA00023224"/>
    </source>
</evidence>